<dbReference type="Gene3D" id="3.20.20.80">
    <property type="entry name" value="Glycosidases"/>
    <property type="match status" value="1"/>
</dbReference>
<dbReference type="Gramene" id="ONH92260">
    <property type="protein sequence ID" value="ONH92260"/>
    <property type="gene ID" value="PRUPE_8G165700"/>
</dbReference>
<keyword evidence="2" id="KW-0378">Hydrolase</keyword>
<evidence type="ECO:0000256" key="2">
    <source>
        <dbReference type="ARBA" id="ARBA00022801"/>
    </source>
</evidence>
<dbReference type="InterPro" id="IPR001360">
    <property type="entry name" value="Glyco_hydro_1"/>
</dbReference>
<dbReference type="SUPFAM" id="SSF51445">
    <property type="entry name" value="(Trans)glycosidases"/>
    <property type="match status" value="1"/>
</dbReference>
<dbReference type="PANTHER" id="PTHR10353:SF137">
    <property type="entry name" value="MYROSINASE 3-RELATED"/>
    <property type="match status" value="1"/>
</dbReference>
<sequence length="431" mass="48416">MAKCTLLLLGLLLALGCALTSSKSIKAKHLDAESETLASLNRSSFPKGFVFGTASSAYQYEGAAKEGGRGPCIWDTYMHKHPERITDHSTGDVAVDEYHRYKEDVQIMKNIGLDAYRFSISWSRVIPKGKLSGGVNYEGINYYKNLINELLANGLTPFVTIFHWDLPQGLEDDYGGFLSPNIVDDFQDYAELCFREFGGKVKHWITLNEPLSYSKNGYATGKYAPGRCSDWLKLNCLGGDSGTEPYLVTHYQLLAHAAAVKLYKDKYQVSQKGSIGITLNTDWFVPVSDEKKDKDAASRALDFSYGWFMDPLTKGHYPQTMQSLVKNRLPEFTKEQSEMLKGSFDFIGLNYYSGTYAADVPRQNDAKPSYKTDALVNQSVERNGVPIGPLGTMTLMIPKFRWRNPLPIRKESTILIAIFIIFIKRSRMVLT</sequence>
<dbReference type="EMBL" id="CM007658">
    <property type="protein sequence ID" value="ONH92261.1"/>
    <property type="molecule type" value="Genomic_DNA"/>
</dbReference>
<keyword evidence="7" id="KW-1185">Reference proteome</keyword>
<dbReference type="GO" id="GO:0008422">
    <property type="term" value="F:beta-glucosidase activity"/>
    <property type="evidence" value="ECO:0007669"/>
    <property type="project" value="UniProtKB-ARBA"/>
</dbReference>
<dbReference type="Gramene" id="ONH92261">
    <property type="protein sequence ID" value="ONH92261"/>
    <property type="gene ID" value="PRUPE_8G165700"/>
</dbReference>
<dbReference type="Proteomes" id="UP000006882">
    <property type="component" value="Chromosome G8"/>
</dbReference>
<dbReference type="PROSITE" id="PS00653">
    <property type="entry name" value="GLYCOSYL_HYDROL_F1_2"/>
    <property type="match status" value="1"/>
</dbReference>
<dbReference type="GO" id="GO:0005975">
    <property type="term" value="P:carbohydrate metabolic process"/>
    <property type="evidence" value="ECO:0007669"/>
    <property type="project" value="InterPro"/>
</dbReference>
<proteinExistence type="inferred from homology"/>
<keyword evidence="3" id="KW-0326">Glycosidase</keyword>
<dbReference type="PROSITE" id="PS51257">
    <property type="entry name" value="PROKAR_LIPOPROTEIN"/>
    <property type="match status" value="1"/>
</dbReference>
<gene>
    <name evidence="6" type="ORF">PRUPE_8G165700</name>
</gene>
<evidence type="ECO:0000313" key="6">
    <source>
        <dbReference type="EMBL" id="ONH92261.1"/>
    </source>
</evidence>
<keyword evidence="5" id="KW-0732">Signal</keyword>
<protein>
    <submittedName>
        <fullName evidence="6">Uncharacterized protein</fullName>
    </submittedName>
</protein>
<dbReference type="PANTHER" id="PTHR10353">
    <property type="entry name" value="GLYCOSYL HYDROLASE"/>
    <property type="match status" value="1"/>
</dbReference>
<name>A0A251MYU0_PRUPE</name>
<comment type="similarity">
    <text evidence="1 4">Belongs to the glycosyl hydrolase 1 family.</text>
</comment>
<reference evidence="6" key="2">
    <citation type="submission" date="2016-12" db="EMBL/GenBank/DDBJ databases">
        <title>WGS assembly of Prunus persica.</title>
        <authorList>
            <person name="Verde I."/>
            <person name="Jenkins J."/>
            <person name="Dondini L."/>
            <person name="Micali S."/>
            <person name="Pagliarani G."/>
            <person name="Vendramin E."/>
            <person name="Paris R."/>
            <person name="Aramini V."/>
            <person name="Gazza L."/>
            <person name="Rossini L."/>
            <person name="Bassi D."/>
            <person name="Troggio M."/>
            <person name="Shu S."/>
            <person name="Grimwood J.H."/>
            <person name="Tartarini S."/>
            <person name="Dettori M.T."/>
            <person name="Schmutz J."/>
        </authorList>
    </citation>
    <scope>NUCLEOTIDE SEQUENCE</scope>
</reference>
<reference evidence="6 7" key="1">
    <citation type="journal article" date="2013" name="Nat. Genet.">
        <title>The high-quality draft genome of peach (Prunus persica) identifies unique patterns of genetic diversity, domestication and genome evolution.</title>
        <authorList>
            <consortium name="International Peach Genome Initiative"/>
            <person name="Verde I."/>
            <person name="Abbott A.G."/>
            <person name="Scalabrin S."/>
            <person name="Jung S."/>
            <person name="Shu S."/>
            <person name="Marroni F."/>
            <person name="Zhebentyayeva T."/>
            <person name="Dettori M.T."/>
            <person name="Grimwood J."/>
            <person name="Cattonaro F."/>
            <person name="Zuccolo A."/>
            <person name="Rossini L."/>
            <person name="Jenkins J."/>
            <person name="Vendramin E."/>
            <person name="Meisel L.A."/>
            <person name="Decroocq V."/>
            <person name="Sosinski B."/>
            <person name="Prochnik S."/>
            <person name="Mitros T."/>
            <person name="Policriti A."/>
            <person name="Cipriani G."/>
            <person name="Dondini L."/>
            <person name="Ficklin S."/>
            <person name="Goodstein D.M."/>
            <person name="Xuan P."/>
            <person name="Del Fabbro C."/>
            <person name="Aramini V."/>
            <person name="Copetti D."/>
            <person name="Gonzalez S."/>
            <person name="Horner D.S."/>
            <person name="Falchi R."/>
            <person name="Lucas S."/>
            <person name="Mica E."/>
            <person name="Maldonado J."/>
            <person name="Lazzari B."/>
            <person name="Bielenberg D."/>
            <person name="Pirona R."/>
            <person name="Miculan M."/>
            <person name="Barakat A."/>
            <person name="Testolin R."/>
            <person name="Stella A."/>
            <person name="Tartarini S."/>
            <person name="Tonutti P."/>
            <person name="Arus P."/>
            <person name="Orellana A."/>
            <person name="Wells C."/>
            <person name="Main D."/>
            <person name="Vizzotto G."/>
            <person name="Silva H."/>
            <person name="Salamini F."/>
            <person name="Schmutz J."/>
            <person name="Morgante M."/>
            <person name="Rokhsar D.S."/>
        </authorList>
    </citation>
    <scope>NUCLEOTIDE SEQUENCE [LARGE SCALE GENOMIC DNA]</scope>
    <source>
        <strain evidence="7">cv. Nemared</strain>
    </source>
</reference>
<feature type="chain" id="PRO_5011914213" evidence="5">
    <location>
        <begin position="23"/>
        <end position="431"/>
    </location>
</feature>
<dbReference type="InterPro" id="IPR017853">
    <property type="entry name" value="GH"/>
</dbReference>
<feature type="signal peptide" evidence="5">
    <location>
        <begin position="1"/>
        <end position="22"/>
    </location>
</feature>
<evidence type="ECO:0000313" key="7">
    <source>
        <dbReference type="Proteomes" id="UP000006882"/>
    </source>
</evidence>
<dbReference type="FunFam" id="3.20.20.80:FF:000020">
    <property type="entry name" value="Beta-glucosidase 12"/>
    <property type="match status" value="1"/>
</dbReference>
<accession>A0A251MYU0</accession>
<evidence type="ECO:0000256" key="1">
    <source>
        <dbReference type="ARBA" id="ARBA00010838"/>
    </source>
</evidence>
<dbReference type="Pfam" id="PF00232">
    <property type="entry name" value="Glyco_hydro_1"/>
    <property type="match status" value="1"/>
</dbReference>
<dbReference type="InterPro" id="IPR033132">
    <property type="entry name" value="GH_1_N_CS"/>
</dbReference>
<evidence type="ECO:0000256" key="4">
    <source>
        <dbReference type="RuleBase" id="RU003690"/>
    </source>
</evidence>
<dbReference type="EMBL" id="CM007658">
    <property type="protein sequence ID" value="ONH92260.1"/>
    <property type="molecule type" value="Genomic_DNA"/>
</dbReference>
<dbReference type="AlphaFoldDB" id="A0A251MYU0"/>
<organism evidence="6 7">
    <name type="scientific">Prunus persica</name>
    <name type="common">Peach</name>
    <name type="synonym">Amygdalus persica</name>
    <dbReference type="NCBI Taxonomy" id="3760"/>
    <lineage>
        <taxon>Eukaryota</taxon>
        <taxon>Viridiplantae</taxon>
        <taxon>Streptophyta</taxon>
        <taxon>Embryophyta</taxon>
        <taxon>Tracheophyta</taxon>
        <taxon>Spermatophyta</taxon>
        <taxon>Magnoliopsida</taxon>
        <taxon>eudicotyledons</taxon>
        <taxon>Gunneridae</taxon>
        <taxon>Pentapetalae</taxon>
        <taxon>rosids</taxon>
        <taxon>fabids</taxon>
        <taxon>Rosales</taxon>
        <taxon>Rosaceae</taxon>
        <taxon>Amygdaloideae</taxon>
        <taxon>Amygdaleae</taxon>
        <taxon>Prunus</taxon>
    </lineage>
</organism>
<evidence type="ECO:0000256" key="3">
    <source>
        <dbReference type="ARBA" id="ARBA00023295"/>
    </source>
</evidence>
<evidence type="ECO:0000256" key="5">
    <source>
        <dbReference type="SAM" id="SignalP"/>
    </source>
</evidence>